<dbReference type="KEGG" id="pstu:UIB01_10015"/>
<organism evidence="1 2">
    <name type="scientific">Stutzerimonas stutzeri</name>
    <name type="common">Pseudomonas stutzeri</name>
    <dbReference type="NCBI Taxonomy" id="316"/>
    <lineage>
        <taxon>Bacteria</taxon>
        <taxon>Pseudomonadati</taxon>
        <taxon>Pseudomonadota</taxon>
        <taxon>Gammaproteobacteria</taxon>
        <taxon>Pseudomonadales</taxon>
        <taxon>Pseudomonadaceae</taxon>
        <taxon>Stutzerimonas</taxon>
    </lineage>
</organism>
<sequence>MKVLVLAYLDHQRGEIWKQLPTVDEYLRTANPTKGNGISCIHGRSRQLRERRIHGTRRVMKQNRQCDTDLFRAEHKLIWCS</sequence>
<protein>
    <submittedName>
        <fullName evidence="1">Uncharacterized protein</fullName>
    </submittedName>
</protein>
<dbReference type="AlphaFoldDB" id="A0A023WZ82"/>
<evidence type="ECO:0000313" key="1">
    <source>
        <dbReference type="EMBL" id="AHY45104.1"/>
    </source>
</evidence>
<reference evidence="1 2" key="1">
    <citation type="submission" date="2014-03" db="EMBL/GenBank/DDBJ databases">
        <title>Complete genome sequence of Pseudomonas stutzeri 19SMN4.</title>
        <authorList>
            <person name="Brunet-Galmes I."/>
            <person name="Nogales B."/>
            <person name="Busquets A."/>
            <person name="Pena A."/>
            <person name="Gomila M."/>
            <person name="Garcia-Valdes E."/>
            <person name="Lalucat J."/>
            <person name="Bennasar A."/>
            <person name="Bosch R."/>
        </authorList>
    </citation>
    <scope>NUCLEOTIDE SEQUENCE [LARGE SCALE GENOMIC DNA]</scope>
    <source>
        <strain evidence="1 2">19SMN4</strain>
    </source>
</reference>
<gene>
    <name evidence="1" type="ORF">UIB01_10015</name>
</gene>
<name>A0A023WZ82_STUST</name>
<evidence type="ECO:0000313" key="2">
    <source>
        <dbReference type="Proteomes" id="UP000025238"/>
    </source>
</evidence>
<proteinExistence type="predicted"/>
<dbReference type="Proteomes" id="UP000025238">
    <property type="component" value="Chromosome"/>
</dbReference>
<dbReference type="PATRIC" id="fig|316.97.peg.2006"/>
<accession>A0A023WZ82</accession>
<dbReference type="EMBL" id="CP007509">
    <property type="protein sequence ID" value="AHY45104.1"/>
    <property type="molecule type" value="Genomic_DNA"/>
</dbReference>